<dbReference type="EMBL" id="JANJYJ010000007">
    <property type="protein sequence ID" value="KAK3197808.1"/>
    <property type="molecule type" value="Genomic_DNA"/>
</dbReference>
<keyword evidence="3" id="KW-0862">Zinc</keyword>
<dbReference type="InterPro" id="IPR018289">
    <property type="entry name" value="MULE_transposase_dom"/>
</dbReference>
<protein>
    <recommendedName>
        <fullName evidence="5">SWIM-type domain-containing protein</fullName>
    </recommendedName>
</protein>
<evidence type="ECO:0000313" key="7">
    <source>
        <dbReference type="Proteomes" id="UP001281410"/>
    </source>
</evidence>
<feature type="domain" description="SWIM-type" evidence="5">
    <location>
        <begin position="432"/>
        <end position="468"/>
    </location>
</feature>
<dbReference type="SMART" id="SM00575">
    <property type="entry name" value="ZnF_PMZ"/>
    <property type="match status" value="1"/>
</dbReference>
<evidence type="ECO:0000256" key="3">
    <source>
        <dbReference type="ARBA" id="ARBA00022833"/>
    </source>
</evidence>
<dbReference type="InterPro" id="IPR007527">
    <property type="entry name" value="Znf_SWIM"/>
</dbReference>
<accession>A0AAD9ZZC7</accession>
<dbReference type="InterPro" id="IPR006564">
    <property type="entry name" value="Znf_PMZ"/>
</dbReference>
<evidence type="ECO:0000259" key="5">
    <source>
        <dbReference type="PROSITE" id="PS50966"/>
    </source>
</evidence>
<evidence type="ECO:0000256" key="1">
    <source>
        <dbReference type="ARBA" id="ARBA00022723"/>
    </source>
</evidence>
<evidence type="ECO:0000256" key="4">
    <source>
        <dbReference type="PROSITE-ProRule" id="PRU00325"/>
    </source>
</evidence>
<dbReference type="Pfam" id="PF10551">
    <property type="entry name" value="MULE"/>
    <property type="match status" value="1"/>
</dbReference>
<gene>
    <name evidence="6" type="ORF">Dsin_021223</name>
</gene>
<comment type="caution">
    <text evidence="6">The sequence shown here is derived from an EMBL/GenBank/DDBJ whole genome shotgun (WGS) entry which is preliminary data.</text>
</comment>
<dbReference type="PANTHER" id="PTHR47718">
    <property type="entry name" value="OS01G0519700 PROTEIN"/>
    <property type="match status" value="1"/>
</dbReference>
<dbReference type="PANTHER" id="PTHR47718:SF13">
    <property type="entry name" value="OS09G0290500 PROTEIN"/>
    <property type="match status" value="1"/>
</dbReference>
<keyword evidence="7" id="KW-1185">Reference proteome</keyword>
<dbReference type="GO" id="GO:0008270">
    <property type="term" value="F:zinc ion binding"/>
    <property type="evidence" value="ECO:0007669"/>
    <property type="project" value="UniProtKB-KW"/>
</dbReference>
<organism evidence="6 7">
    <name type="scientific">Dipteronia sinensis</name>
    <dbReference type="NCBI Taxonomy" id="43782"/>
    <lineage>
        <taxon>Eukaryota</taxon>
        <taxon>Viridiplantae</taxon>
        <taxon>Streptophyta</taxon>
        <taxon>Embryophyta</taxon>
        <taxon>Tracheophyta</taxon>
        <taxon>Spermatophyta</taxon>
        <taxon>Magnoliopsida</taxon>
        <taxon>eudicotyledons</taxon>
        <taxon>Gunneridae</taxon>
        <taxon>Pentapetalae</taxon>
        <taxon>rosids</taxon>
        <taxon>malvids</taxon>
        <taxon>Sapindales</taxon>
        <taxon>Sapindaceae</taxon>
        <taxon>Hippocastanoideae</taxon>
        <taxon>Acereae</taxon>
        <taxon>Dipteronia</taxon>
    </lineage>
</organism>
<sequence length="678" mass="79515">MYGKKMGFEVIKRTSNKGDDGELRYVTFAFAHRRPSKSTSKNSLKMKPTSKINCKARLTASLCLNGKWEIRSLMLDYNHKLGTPGKLRYFKTNRELKPVVKRKLELNDRAGIRPNKSYNSFVVEADGHENLTFLEKDCRNYLDRVRRLRLGEGDANAIQHYFLRMQSSSNFFYTMDLDEEGRLKNVFWEDARSRAAYREFGDVLTFDTTYLTNKYDMPFAAFVGVNHHGQSILFGCGLMSNEDIQTYVWLFQSWLTCMSSLAPTAIITDQDKAMQKAIEVVFPTARHRWCLWHIMKKLPEKLKSYKHYEDIKSVLQNIVYDSLTCGDFEDRWNEFINLYDLHTNEWLLGLYDERRRWVPAFVKDTFWVGMSTTQRKKQFQEAYTTEKFKDFQQELSANLYCEVSLDKENFPCSEFTVGENVMVGNTITTIPFTVLLKEEDFEINCNCPLFEFKGILCRHVIAVLIHKKIFFAPDEYILMRLRKDVIRCYTKVKIGYDNWSIKPEGHRFDKMCNSFYEVAHLATSNDDKCNIVLEMINDLKMKLISYEGDDGSIQRIINLSDDTEDKNFHSAPKENHNILTPMAVRSKGRPPFKRKQSKVDQNLERFQSEGLVTVTVNNPHIFNNNEDNFATQERIVNKMFFNYSHHYSNTSLVQRNRENREMKCPYQTKMGNLDTIMA</sequence>
<dbReference type="Proteomes" id="UP001281410">
    <property type="component" value="Unassembled WGS sequence"/>
</dbReference>
<evidence type="ECO:0000313" key="6">
    <source>
        <dbReference type="EMBL" id="KAK3197808.1"/>
    </source>
</evidence>
<dbReference type="PROSITE" id="PS50966">
    <property type="entry name" value="ZF_SWIM"/>
    <property type="match status" value="1"/>
</dbReference>
<dbReference type="Pfam" id="PF04434">
    <property type="entry name" value="SWIM"/>
    <property type="match status" value="1"/>
</dbReference>
<dbReference type="Pfam" id="PF03101">
    <property type="entry name" value="FAR1"/>
    <property type="match status" value="1"/>
</dbReference>
<keyword evidence="2 4" id="KW-0863">Zinc-finger</keyword>
<keyword evidence="1" id="KW-0479">Metal-binding</keyword>
<dbReference type="AlphaFoldDB" id="A0AAD9ZZC7"/>
<dbReference type="InterPro" id="IPR004330">
    <property type="entry name" value="FAR1_DNA_bnd_dom"/>
</dbReference>
<reference evidence="6" key="1">
    <citation type="journal article" date="2023" name="Plant J.">
        <title>Genome sequences and population genomics provide insights into the demographic history, inbreeding, and mutation load of two 'living fossil' tree species of Dipteronia.</title>
        <authorList>
            <person name="Feng Y."/>
            <person name="Comes H.P."/>
            <person name="Chen J."/>
            <person name="Zhu S."/>
            <person name="Lu R."/>
            <person name="Zhang X."/>
            <person name="Li P."/>
            <person name="Qiu J."/>
            <person name="Olsen K.M."/>
            <person name="Qiu Y."/>
        </authorList>
    </citation>
    <scope>NUCLEOTIDE SEQUENCE</scope>
    <source>
        <strain evidence="6">NBL</strain>
    </source>
</reference>
<evidence type="ECO:0000256" key="2">
    <source>
        <dbReference type="ARBA" id="ARBA00022771"/>
    </source>
</evidence>
<proteinExistence type="predicted"/>
<name>A0AAD9ZZC7_9ROSI</name>